<comment type="similarity">
    <text evidence="2">Belongs to the binding-protein-dependent transport system permease family. FecCD subfamily.</text>
</comment>
<evidence type="ECO:0000313" key="10">
    <source>
        <dbReference type="Proteomes" id="UP001216189"/>
    </source>
</evidence>
<feature type="transmembrane region" description="Helical" evidence="8">
    <location>
        <begin position="108"/>
        <end position="126"/>
    </location>
</feature>
<comment type="caution">
    <text evidence="9">The sequence shown here is derived from an EMBL/GenBank/DDBJ whole genome shotgun (WGS) entry which is preliminary data.</text>
</comment>
<evidence type="ECO:0000256" key="4">
    <source>
        <dbReference type="ARBA" id="ARBA00022475"/>
    </source>
</evidence>
<comment type="subcellular location">
    <subcellularLocation>
        <location evidence="1">Cell membrane</location>
        <topology evidence="1">Multi-pass membrane protein</topology>
    </subcellularLocation>
</comment>
<dbReference type="Gene3D" id="1.10.3470.10">
    <property type="entry name" value="ABC transporter involved in vitamin B12 uptake, BtuC"/>
    <property type="match status" value="1"/>
</dbReference>
<feature type="transmembrane region" description="Helical" evidence="8">
    <location>
        <begin position="271"/>
        <end position="293"/>
    </location>
</feature>
<evidence type="ECO:0000256" key="2">
    <source>
        <dbReference type="ARBA" id="ARBA00007935"/>
    </source>
</evidence>
<proteinExistence type="inferred from homology"/>
<dbReference type="EMBL" id="JARBFT010000002">
    <property type="protein sequence ID" value="MDE1513832.1"/>
    <property type="molecule type" value="Genomic_DNA"/>
</dbReference>
<protein>
    <submittedName>
        <fullName evidence="9">Iron ABC transporter permease</fullName>
    </submittedName>
</protein>
<dbReference type="RefSeq" id="WP_274721811.1">
    <property type="nucleotide sequence ID" value="NZ_JARBFT010000002.1"/>
</dbReference>
<dbReference type="InterPro" id="IPR037294">
    <property type="entry name" value="ABC_BtuC-like"/>
</dbReference>
<keyword evidence="5 8" id="KW-0812">Transmembrane</keyword>
<dbReference type="Proteomes" id="UP001216189">
    <property type="component" value="Unassembled WGS sequence"/>
</dbReference>
<dbReference type="SUPFAM" id="SSF81345">
    <property type="entry name" value="ABC transporter involved in vitamin B12 uptake, BtuC"/>
    <property type="match status" value="1"/>
</dbReference>
<keyword evidence="6 8" id="KW-1133">Transmembrane helix</keyword>
<evidence type="ECO:0000256" key="6">
    <source>
        <dbReference type="ARBA" id="ARBA00022989"/>
    </source>
</evidence>
<sequence length="325" mass="34114">MLAGIYSITVGPMNITMTDSIRSLLFRSDQQASAIHLVIHDIRLPRTLLCLLIGAILALCGTAMQGLFRNPLAEPGIIGVSAGASLGAALAIVLLSDLTFRLPWLNSLMLPVAAFIGGALTTVLVYRLGTSKFGTSVTIMLLAGVAISALAGAGIGYLNYLASDQMLRDLTLWSMGSMAGATQSSIVLCGITLLILLGYFCWRAMALNALLLGEAEARHLGVPVQRLKREMILLSAIGVGVAVSAAGMIGFVGLVVPHIGRMLVGPDHRNLVPISALLGALMLTLADMIARIAVAPAELPIGIVTALVGAPFFLYLLFQQKGRIF</sequence>
<feature type="transmembrane region" description="Helical" evidence="8">
    <location>
        <begin position="76"/>
        <end position="96"/>
    </location>
</feature>
<dbReference type="CDD" id="cd06550">
    <property type="entry name" value="TM_ABC_iron-siderophores_like"/>
    <property type="match status" value="1"/>
</dbReference>
<evidence type="ECO:0000256" key="8">
    <source>
        <dbReference type="SAM" id="Phobius"/>
    </source>
</evidence>
<evidence type="ECO:0000256" key="3">
    <source>
        <dbReference type="ARBA" id="ARBA00022448"/>
    </source>
</evidence>
<gene>
    <name evidence="9" type="ORF">PUN32_02245</name>
</gene>
<feature type="transmembrane region" description="Helical" evidence="8">
    <location>
        <begin position="138"/>
        <end position="160"/>
    </location>
</feature>
<evidence type="ECO:0000256" key="1">
    <source>
        <dbReference type="ARBA" id="ARBA00004651"/>
    </source>
</evidence>
<feature type="transmembrane region" description="Helical" evidence="8">
    <location>
        <begin position="47"/>
        <end position="64"/>
    </location>
</feature>
<dbReference type="PANTHER" id="PTHR30472">
    <property type="entry name" value="FERRIC ENTEROBACTIN TRANSPORT SYSTEM PERMEASE PROTEIN"/>
    <property type="match status" value="1"/>
</dbReference>
<organism evidence="9 10">
    <name type="scientific">Vibrio chanodichtyis</name>
    <dbReference type="NCBI Taxonomy" id="3027932"/>
    <lineage>
        <taxon>Bacteria</taxon>
        <taxon>Pseudomonadati</taxon>
        <taxon>Pseudomonadota</taxon>
        <taxon>Gammaproteobacteria</taxon>
        <taxon>Vibrionales</taxon>
        <taxon>Vibrionaceae</taxon>
        <taxon>Vibrio</taxon>
    </lineage>
</organism>
<keyword evidence="7 8" id="KW-0472">Membrane</keyword>
<feature type="transmembrane region" description="Helical" evidence="8">
    <location>
        <begin position="172"/>
        <end position="200"/>
    </location>
</feature>
<dbReference type="Pfam" id="PF01032">
    <property type="entry name" value="FecCD"/>
    <property type="match status" value="1"/>
</dbReference>
<evidence type="ECO:0000313" key="9">
    <source>
        <dbReference type="EMBL" id="MDE1513832.1"/>
    </source>
</evidence>
<keyword evidence="4" id="KW-1003">Cell membrane</keyword>
<evidence type="ECO:0000256" key="7">
    <source>
        <dbReference type="ARBA" id="ARBA00023136"/>
    </source>
</evidence>
<feature type="transmembrane region" description="Helical" evidence="8">
    <location>
        <begin position="232"/>
        <end position="259"/>
    </location>
</feature>
<name>A0ABT5UWM0_9VIBR</name>
<reference evidence="9 10" key="1">
    <citation type="submission" date="2023-02" db="EMBL/GenBank/DDBJ databases">
        <title>Vibrio intestini sp. nov., a close relative of Vibrio cholerae isolated from the intestine of Healthy Culter dabryi.</title>
        <authorList>
            <person name="Wu N."/>
        </authorList>
    </citation>
    <scope>NUCLEOTIDE SEQUENCE [LARGE SCALE GENOMIC DNA]</scope>
    <source>
        <strain evidence="9 10">DSL-7</strain>
    </source>
</reference>
<keyword evidence="10" id="KW-1185">Reference proteome</keyword>
<accession>A0ABT5UWM0</accession>
<dbReference type="InterPro" id="IPR000522">
    <property type="entry name" value="ABC_transptr_permease_BtuC"/>
</dbReference>
<dbReference type="PANTHER" id="PTHR30472:SF25">
    <property type="entry name" value="ABC TRANSPORTER PERMEASE PROTEIN MJ0876-RELATED"/>
    <property type="match status" value="1"/>
</dbReference>
<evidence type="ECO:0000256" key="5">
    <source>
        <dbReference type="ARBA" id="ARBA00022692"/>
    </source>
</evidence>
<feature type="transmembrane region" description="Helical" evidence="8">
    <location>
        <begin position="299"/>
        <end position="318"/>
    </location>
</feature>
<keyword evidence="3" id="KW-0813">Transport</keyword>